<organism evidence="7 8">
    <name type="scientific">Equus caballus</name>
    <name type="common">Horse</name>
    <dbReference type="NCBI Taxonomy" id="9796"/>
    <lineage>
        <taxon>Eukaryota</taxon>
        <taxon>Metazoa</taxon>
        <taxon>Chordata</taxon>
        <taxon>Craniata</taxon>
        <taxon>Vertebrata</taxon>
        <taxon>Euteleostomi</taxon>
        <taxon>Mammalia</taxon>
        <taxon>Eutheria</taxon>
        <taxon>Laurasiatheria</taxon>
        <taxon>Perissodactyla</taxon>
        <taxon>Equidae</taxon>
        <taxon>Equus</taxon>
    </lineage>
</organism>
<evidence type="ECO:0000256" key="1">
    <source>
        <dbReference type="ARBA" id="ARBA00004167"/>
    </source>
</evidence>
<feature type="compositionally biased region" description="Polar residues" evidence="5">
    <location>
        <begin position="239"/>
        <end position="256"/>
    </location>
</feature>
<keyword evidence="3 6" id="KW-1133">Transmembrane helix</keyword>
<sequence>EAQSDRGRFSVIRRRGSLTAGPRPDRQPTGGPSCIRQAVTKGVTGAPEGQPGVTGLRPPSSVSSWSAPPRLLYSSCSLEKTLKCICLFHGIPTPSVQWWIGGAPTGVNSTDDGIQVTSTITGHWINSTINLTEQPEVGTSLLCEGKNPNGTHALTILLMSKRSSLVAQAFLKGLIEGVVYGAIVVALLSLCLVPLIVKRVRMKQAKKTAAVEPEKSPKARACQDPKTSLKPEEPEKATVTPSSKSQILHPIPSTSSKARKTGADAASYLTHTWSSHSPGNYKSLQNP</sequence>
<dbReference type="PaxDb" id="9796-ENSECAP00000021614"/>
<feature type="region of interest" description="Disordered" evidence="5">
    <location>
        <begin position="207"/>
        <end position="265"/>
    </location>
</feature>
<evidence type="ECO:0000313" key="7">
    <source>
        <dbReference type="Ensembl" id="ENSECAP00000021614.3"/>
    </source>
</evidence>
<dbReference type="InParanoid" id="F6X5X6"/>
<dbReference type="InterPro" id="IPR036179">
    <property type="entry name" value="Ig-like_dom_sf"/>
</dbReference>
<accession>F6X5X6</accession>
<dbReference type="InterPro" id="IPR051036">
    <property type="entry name" value="SIGLEC"/>
</dbReference>
<dbReference type="HOGENOM" id="CLU_096844_0_0_1"/>
<dbReference type="Bgee" id="ENSECAG00000024176">
    <property type="expression patterns" value="Expressed in testis and 4 other cell types or tissues"/>
</dbReference>
<proteinExistence type="predicted"/>
<reference evidence="7" key="3">
    <citation type="submission" date="2025-09" db="UniProtKB">
        <authorList>
            <consortium name="Ensembl"/>
        </authorList>
    </citation>
    <scope>IDENTIFICATION</scope>
    <source>
        <strain evidence="7">Thoroughbred</strain>
    </source>
</reference>
<evidence type="ECO:0000256" key="6">
    <source>
        <dbReference type="SAM" id="Phobius"/>
    </source>
</evidence>
<dbReference type="Proteomes" id="UP000002281">
    <property type="component" value="Chromosome 10"/>
</dbReference>
<evidence type="ECO:0000313" key="8">
    <source>
        <dbReference type="Proteomes" id="UP000002281"/>
    </source>
</evidence>
<keyword evidence="2 6" id="KW-0812">Transmembrane</keyword>
<evidence type="ECO:0000256" key="4">
    <source>
        <dbReference type="ARBA" id="ARBA00023136"/>
    </source>
</evidence>
<reference evidence="7 8" key="1">
    <citation type="journal article" date="2009" name="Science">
        <title>Genome sequence, comparative analysis, and population genetics of the domestic horse.</title>
        <authorList>
            <consortium name="Broad Institute Genome Sequencing Platform"/>
            <consortium name="Broad Institute Whole Genome Assembly Team"/>
            <person name="Wade C.M."/>
            <person name="Giulotto E."/>
            <person name="Sigurdsson S."/>
            <person name="Zoli M."/>
            <person name="Gnerre S."/>
            <person name="Imsland F."/>
            <person name="Lear T.L."/>
            <person name="Adelson D.L."/>
            <person name="Bailey E."/>
            <person name="Bellone R.R."/>
            <person name="Bloecker H."/>
            <person name="Distl O."/>
            <person name="Edgar R.C."/>
            <person name="Garber M."/>
            <person name="Leeb T."/>
            <person name="Mauceli E."/>
            <person name="MacLeod J.N."/>
            <person name="Penedo M.C.T."/>
            <person name="Raison J.M."/>
            <person name="Sharpe T."/>
            <person name="Vogel J."/>
            <person name="Andersson L."/>
            <person name="Antczak D.F."/>
            <person name="Biagi T."/>
            <person name="Binns M.M."/>
            <person name="Chowdhary B.P."/>
            <person name="Coleman S.J."/>
            <person name="Della Valle G."/>
            <person name="Fryc S."/>
            <person name="Guerin G."/>
            <person name="Hasegawa T."/>
            <person name="Hill E.W."/>
            <person name="Jurka J."/>
            <person name="Kiialainen A."/>
            <person name="Lindgren G."/>
            <person name="Liu J."/>
            <person name="Magnani E."/>
            <person name="Mickelson J.R."/>
            <person name="Murray J."/>
            <person name="Nergadze S.G."/>
            <person name="Onofrio R."/>
            <person name="Pedroni S."/>
            <person name="Piras M.F."/>
            <person name="Raudsepp T."/>
            <person name="Rocchi M."/>
            <person name="Roeed K.H."/>
            <person name="Ryder O.A."/>
            <person name="Searle S."/>
            <person name="Skow L."/>
            <person name="Swinburne J.E."/>
            <person name="Syvaenen A.C."/>
            <person name="Tozaki T."/>
            <person name="Valberg S.J."/>
            <person name="Vaudin M."/>
            <person name="White J.R."/>
            <person name="Zody M.C."/>
            <person name="Lander E.S."/>
            <person name="Lindblad-Toh K."/>
        </authorList>
    </citation>
    <scope>NUCLEOTIDE SEQUENCE [LARGE SCALE GENOMIC DNA]</scope>
    <source>
        <strain evidence="7 8">Thoroughbred</strain>
    </source>
</reference>
<dbReference type="AlphaFoldDB" id="F6X5X6"/>
<keyword evidence="8" id="KW-1185">Reference proteome</keyword>
<evidence type="ECO:0008006" key="9">
    <source>
        <dbReference type="Google" id="ProtNLM"/>
    </source>
</evidence>
<dbReference type="GeneTree" id="ENSGT01150000286907"/>
<feature type="transmembrane region" description="Helical" evidence="6">
    <location>
        <begin position="178"/>
        <end position="197"/>
    </location>
</feature>
<evidence type="ECO:0000256" key="3">
    <source>
        <dbReference type="ARBA" id="ARBA00022989"/>
    </source>
</evidence>
<reference evidence="7" key="2">
    <citation type="submission" date="2025-08" db="UniProtKB">
        <authorList>
            <consortium name="Ensembl"/>
        </authorList>
    </citation>
    <scope>IDENTIFICATION</scope>
    <source>
        <strain evidence="7">Thoroughbred</strain>
    </source>
</reference>
<evidence type="ECO:0000256" key="2">
    <source>
        <dbReference type="ARBA" id="ARBA00022692"/>
    </source>
</evidence>
<evidence type="ECO:0000256" key="5">
    <source>
        <dbReference type="SAM" id="MobiDB-lite"/>
    </source>
</evidence>
<dbReference type="PANTHER" id="PTHR12035:SF113">
    <property type="entry name" value="RIKEN CDNA 4931406B18 GENE"/>
    <property type="match status" value="1"/>
</dbReference>
<keyword evidence="4 6" id="KW-0472">Membrane</keyword>
<name>F6X5X6_HORSE</name>
<dbReference type="Ensembl" id="ENSECAT00000025953.3">
    <property type="protein sequence ID" value="ENSECAP00000021614.3"/>
    <property type="gene ID" value="ENSECAG00000024176.3"/>
</dbReference>
<feature type="region of interest" description="Disordered" evidence="5">
    <location>
        <begin position="1"/>
        <end position="67"/>
    </location>
</feature>
<dbReference type="SUPFAM" id="SSF48726">
    <property type="entry name" value="Immunoglobulin"/>
    <property type="match status" value="1"/>
</dbReference>
<dbReference type="GO" id="GO:0016020">
    <property type="term" value="C:membrane"/>
    <property type="evidence" value="ECO:0007669"/>
    <property type="project" value="UniProtKB-SubCell"/>
</dbReference>
<feature type="compositionally biased region" description="Basic and acidic residues" evidence="5">
    <location>
        <begin position="212"/>
        <end position="236"/>
    </location>
</feature>
<comment type="subcellular location">
    <subcellularLocation>
        <location evidence="1">Membrane</location>
        <topology evidence="1">Single-pass membrane protein</topology>
    </subcellularLocation>
</comment>
<protein>
    <recommendedName>
        <fullName evidence="9">SIGLEC family like 1</fullName>
    </recommendedName>
</protein>
<feature type="compositionally biased region" description="Low complexity" evidence="5">
    <location>
        <begin position="58"/>
        <end position="67"/>
    </location>
</feature>
<dbReference type="PANTHER" id="PTHR12035">
    <property type="entry name" value="SIALIC ACID BINDING IMMUNOGLOBULIN-LIKE LECTIN"/>
    <property type="match status" value="1"/>
</dbReference>